<name>A0A7D6A7L3_PROMI</name>
<organism evidence="1">
    <name type="scientific">Proteus mirabilis</name>
    <dbReference type="NCBI Taxonomy" id="584"/>
    <lineage>
        <taxon>Bacteria</taxon>
        <taxon>Pseudomonadati</taxon>
        <taxon>Pseudomonadota</taxon>
        <taxon>Gammaproteobacteria</taxon>
        <taxon>Enterobacterales</taxon>
        <taxon>Morganellaceae</taxon>
        <taxon>Proteus</taxon>
    </lineage>
</organism>
<evidence type="ECO:0000313" key="1">
    <source>
        <dbReference type="EMBL" id="QLJ18260.1"/>
    </source>
</evidence>
<dbReference type="EMBL" id="CP059056">
    <property type="protein sequence ID" value="QLJ18260.1"/>
    <property type="molecule type" value="Genomic_DNA"/>
</dbReference>
<proteinExistence type="predicted"/>
<sequence length="123" mass="13606">MVAKVRGISQANANLRALVGNIQGRKVVRAIKSALDTGSALTALYTPIGKTSTLINSQFREVKVNGTLVTGRVGYSANYAVYVHDPRVKQKFRRSTAKKEFLKLSFEEARAEIDIAVRRELQI</sequence>
<gene>
    <name evidence="1" type="ORF">HZ283_14560</name>
</gene>
<protein>
    <submittedName>
        <fullName evidence="1">HK97 gp10 family phage protein</fullName>
    </submittedName>
</protein>
<reference evidence="1" key="1">
    <citation type="submission" date="2020-07" db="EMBL/GenBank/DDBJ databases">
        <title>Hypervirulent multi-drug resistant Proteus mirabilis strain with mosaic plasmid.</title>
        <authorList>
            <person name="Shelenkov A."/>
            <person name="Mikhaylova Y.V."/>
            <person name="Yanushevich Y.G."/>
            <person name="Petrova L."/>
            <person name="Fomina V."/>
            <person name="Zamyatin M."/>
            <person name="Shagin D."/>
        </authorList>
    </citation>
    <scope>NUCLEOTIDE SEQUENCE</scope>
    <source>
        <strain evidence="1">CriePir89</strain>
    </source>
</reference>
<accession>A0A7D6A7L3</accession>
<dbReference type="AlphaFoldDB" id="A0A7D6A7L3"/>